<evidence type="ECO:0000256" key="4">
    <source>
        <dbReference type="PIRSR" id="PIRSR613078-2"/>
    </source>
</evidence>
<dbReference type="AlphaFoldDB" id="A0A117M5J9"/>
<dbReference type="PATRIC" id="fig|1236046.5.peg.1642"/>
<dbReference type="InterPro" id="IPR001345">
    <property type="entry name" value="PG/BPGM_mutase_AS"/>
</dbReference>
<dbReference type="EMBL" id="LGGW01000200">
    <property type="protein sequence ID" value="KUK85587.1"/>
    <property type="molecule type" value="Genomic_DNA"/>
</dbReference>
<dbReference type="Pfam" id="PF00300">
    <property type="entry name" value="His_Phos_1"/>
    <property type="match status" value="1"/>
</dbReference>
<dbReference type="CDD" id="cd07067">
    <property type="entry name" value="HP_PGM_like"/>
    <property type="match status" value="1"/>
</dbReference>
<keyword evidence="1" id="KW-0324">Glycolysis</keyword>
<feature type="binding site" evidence="4">
    <location>
        <position position="59"/>
    </location>
    <ligand>
        <name>substrate</name>
    </ligand>
</feature>
<evidence type="ECO:0000256" key="3">
    <source>
        <dbReference type="PIRSR" id="PIRSR613078-1"/>
    </source>
</evidence>
<reference evidence="5 8" key="3">
    <citation type="journal article" date="2018" name="Nat. Biotechnol.">
        <title>A standardized bacterial taxonomy based on genome phylogeny substantially revises the tree of life.</title>
        <authorList>
            <person name="Parks D.H."/>
            <person name="Chuvochina M."/>
            <person name="Waite D.W."/>
            <person name="Rinke C."/>
            <person name="Skarshewski A."/>
            <person name="Chaumeil P.A."/>
            <person name="Hugenholtz P."/>
        </authorList>
    </citation>
    <scope>NUCLEOTIDE SEQUENCE [LARGE SCALE GENOMIC DNA]</scope>
    <source>
        <strain evidence="5">UBA9905</strain>
    </source>
</reference>
<feature type="active site" description="Proton donor/acceptor" evidence="3">
    <location>
        <position position="83"/>
    </location>
</feature>
<sequence>MTTIYLMRHGQSQANIERIFANSNEGFPLTKEGIRQAEMAARYLRLKNISRIYSSPILRAMETSSIVSSELEIEATPMNEIREFHVGELEGKLIEGEASSAFLKLVRNWIGGKEDERIPEGESHRQVIGRFWKAMNTFVDECPAGEVLAVSHGGFLSMTLPFVCSGIDPEHFFSRSGVSIDNCAITTVKAYRYGDSISLELLDWANTSHMEMDFEKEPVENVWNSEDLRKDNFRRREQL</sequence>
<dbReference type="SUPFAM" id="SSF53254">
    <property type="entry name" value="Phosphoglycerate mutase-like"/>
    <property type="match status" value="1"/>
</dbReference>
<feature type="active site" description="Tele-phosphohistidine intermediate" evidence="3">
    <location>
        <position position="9"/>
    </location>
</feature>
<organism evidence="6 7">
    <name type="scientific">Mesotoga infera</name>
    <dbReference type="NCBI Taxonomy" id="1236046"/>
    <lineage>
        <taxon>Bacteria</taxon>
        <taxon>Thermotogati</taxon>
        <taxon>Thermotogota</taxon>
        <taxon>Thermotogae</taxon>
        <taxon>Kosmotogales</taxon>
        <taxon>Kosmotogaceae</taxon>
        <taxon>Mesotoga</taxon>
    </lineage>
</organism>
<evidence type="ECO:0000313" key="6">
    <source>
        <dbReference type="EMBL" id="KUK85587.1"/>
    </source>
</evidence>
<dbReference type="GO" id="GO:0005737">
    <property type="term" value="C:cytoplasm"/>
    <property type="evidence" value="ECO:0007669"/>
    <property type="project" value="TreeGrafter"/>
</dbReference>
<dbReference type="PROSITE" id="PS00175">
    <property type="entry name" value="PG_MUTASE"/>
    <property type="match status" value="1"/>
</dbReference>
<comment type="caution">
    <text evidence="6">The sequence shown here is derived from an EMBL/GenBank/DDBJ whole genome shotgun (WGS) entry which is preliminary data.</text>
</comment>
<dbReference type="InterPro" id="IPR029033">
    <property type="entry name" value="His_PPase_superfam"/>
</dbReference>
<evidence type="ECO:0000313" key="5">
    <source>
        <dbReference type="EMBL" id="HCO69908.1"/>
    </source>
</evidence>
<dbReference type="PANTHER" id="PTHR48100:SF1">
    <property type="entry name" value="HISTIDINE PHOSPHATASE FAMILY PROTEIN-RELATED"/>
    <property type="match status" value="1"/>
</dbReference>
<dbReference type="Gene3D" id="3.40.50.1240">
    <property type="entry name" value="Phosphoglycerate mutase-like"/>
    <property type="match status" value="1"/>
</dbReference>
<feature type="binding site" evidence="4">
    <location>
        <begin position="8"/>
        <end position="15"/>
    </location>
    <ligand>
        <name>substrate</name>
    </ligand>
</feature>
<proteinExistence type="predicted"/>
<reference evidence="7" key="2">
    <citation type="journal article" date="2015" name="MBio">
        <title>Genome-Resolved Metagenomic Analysis Reveals Roles for Candidate Phyla and Other Microbial Community Members in Biogeochemical Transformations in Oil Reservoirs.</title>
        <authorList>
            <person name="Hu P."/>
            <person name="Tom L."/>
            <person name="Singh A."/>
            <person name="Thomas B.C."/>
            <person name="Baker B.J."/>
            <person name="Piceno Y.M."/>
            <person name="Andersen G.L."/>
            <person name="Banfield J.F."/>
        </authorList>
    </citation>
    <scope>NUCLEOTIDE SEQUENCE [LARGE SCALE GENOMIC DNA]</scope>
</reference>
<evidence type="ECO:0000256" key="2">
    <source>
        <dbReference type="ARBA" id="ARBA00023235"/>
    </source>
</evidence>
<reference evidence="6" key="1">
    <citation type="journal article" date="2015" name="MBio">
        <title>Genome-resolved metagenomic analysis reveals roles for candidate phyla and other microbial community members in biogeochemical transformations in oil reservoirs.</title>
        <authorList>
            <person name="Hu P."/>
            <person name="Tom L."/>
            <person name="Singh A."/>
            <person name="Thomas B.C."/>
            <person name="Baker B.J."/>
            <person name="Piceno Y.M."/>
            <person name="Andersen G.L."/>
            <person name="Banfield J.F."/>
        </authorList>
    </citation>
    <scope>NUCLEOTIDE SEQUENCE [LARGE SCALE GENOMIC DNA]</scope>
    <source>
        <strain evidence="6">46_70</strain>
    </source>
</reference>
<keyword evidence="2" id="KW-0413">Isomerase</keyword>
<dbReference type="InterPro" id="IPR013078">
    <property type="entry name" value="His_Pase_superF_clade-1"/>
</dbReference>
<gene>
    <name evidence="5" type="ORF">DIT26_04885</name>
    <name evidence="6" type="ORF">XE02_1498</name>
</gene>
<dbReference type="PANTHER" id="PTHR48100">
    <property type="entry name" value="BROAD-SPECIFICITY PHOSPHATASE YOR283W-RELATED"/>
    <property type="match status" value="1"/>
</dbReference>
<protein>
    <submittedName>
        <fullName evidence="6">Fructose-2,6-bisphosphatase</fullName>
    </submittedName>
    <submittedName>
        <fullName evidence="5">Histidine phosphatase family protein</fullName>
    </submittedName>
</protein>
<dbReference type="GO" id="GO:0016791">
    <property type="term" value="F:phosphatase activity"/>
    <property type="evidence" value="ECO:0007669"/>
    <property type="project" value="TreeGrafter"/>
</dbReference>
<dbReference type="Proteomes" id="UP000055014">
    <property type="component" value="Unassembled WGS sequence"/>
</dbReference>
<dbReference type="InterPro" id="IPR050275">
    <property type="entry name" value="PGM_Phosphatase"/>
</dbReference>
<dbReference type="Proteomes" id="UP000264215">
    <property type="component" value="Unassembled WGS sequence"/>
</dbReference>
<evidence type="ECO:0000313" key="7">
    <source>
        <dbReference type="Proteomes" id="UP000055014"/>
    </source>
</evidence>
<accession>A0A117M5J9</accession>
<evidence type="ECO:0000256" key="1">
    <source>
        <dbReference type="ARBA" id="ARBA00023152"/>
    </source>
</evidence>
<dbReference type="EMBL" id="DQBS01000117">
    <property type="protein sequence ID" value="HCO69908.1"/>
    <property type="molecule type" value="Genomic_DNA"/>
</dbReference>
<dbReference type="SMART" id="SM00855">
    <property type="entry name" value="PGAM"/>
    <property type="match status" value="1"/>
</dbReference>
<evidence type="ECO:0000313" key="8">
    <source>
        <dbReference type="Proteomes" id="UP000264215"/>
    </source>
</evidence>
<name>A0A117M5J9_9BACT</name>